<dbReference type="InterPro" id="IPR036702">
    <property type="entry name" value="ComB-like_sf"/>
</dbReference>
<evidence type="ECO:0000256" key="1">
    <source>
        <dbReference type="ARBA" id="ARBA00001946"/>
    </source>
</evidence>
<dbReference type="EC" id="3.1.3.71" evidence="3"/>
<dbReference type="RefSeq" id="WP_119052499.1">
    <property type="nucleotide sequence ID" value="NZ_CP032157.1"/>
</dbReference>
<keyword evidence="9" id="KW-1185">Reference proteome</keyword>
<protein>
    <recommendedName>
        <fullName evidence="4">Probable 2-phosphosulfolactate phosphatase</fullName>
        <ecNumber evidence="3">3.1.3.71</ecNumber>
    </recommendedName>
</protein>
<evidence type="ECO:0000256" key="7">
    <source>
        <dbReference type="ARBA" id="ARBA00033711"/>
    </source>
</evidence>
<dbReference type="Gene3D" id="3.90.1560.10">
    <property type="entry name" value="ComB-like"/>
    <property type="match status" value="1"/>
</dbReference>
<gene>
    <name evidence="8" type="ORF">D3H65_22620</name>
</gene>
<sequence>MSNNKPTLYTSLSPALLHLYDLNNAVVVIIDVLRATSTIATALYNGAKCVIPVDSVARCIELGKRIDSITAGERDGQIAEGLEYGNSPFEYPEAFIRSKTLVLTTTNGTKLLHMALERGAGQIVTGSFPNLSAVCDYLVDQKMPVVLGCAAWKDRVNIEDTLFAGAVINRIKEHFSINCDSSQIAETMYIDAQKDLYGFMAEKNASHYHRLTGFGLEKDIRYCLTPDGANVLPFYEDGKLVVHNYR</sequence>
<comment type="similarity">
    <text evidence="2">Belongs to the ComB family.</text>
</comment>
<dbReference type="Pfam" id="PF04029">
    <property type="entry name" value="2-ph_phosp"/>
    <property type="match status" value="1"/>
</dbReference>
<dbReference type="PANTHER" id="PTHR37311:SF1">
    <property type="entry name" value="2-PHOSPHOSULFOLACTATE PHOSPHATASE-RELATED"/>
    <property type="match status" value="1"/>
</dbReference>
<keyword evidence="5" id="KW-0378">Hydrolase</keyword>
<evidence type="ECO:0000256" key="4">
    <source>
        <dbReference type="ARBA" id="ARBA00021948"/>
    </source>
</evidence>
<dbReference type="InterPro" id="IPR005238">
    <property type="entry name" value="ComB-like"/>
</dbReference>
<reference evidence="8 9" key="1">
    <citation type="submission" date="2018-09" db="EMBL/GenBank/DDBJ databases">
        <title>Genome sequencing of strain 6GH32-13.</title>
        <authorList>
            <person name="Weon H.-Y."/>
            <person name="Heo J."/>
            <person name="Kwon S.-W."/>
        </authorList>
    </citation>
    <scope>NUCLEOTIDE SEQUENCE [LARGE SCALE GENOMIC DNA]</scope>
    <source>
        <strain evidence="8 9">5GH32-13</strain>
    </source>
</reference>
<evidence type="ECO:0000313" key="8">
    <source>
        <dbReference type="EMBL" id="AXY76622.1"/>
    </source>
</evidence>
<dbReference type="GO" id="GO:0050532">
    <property type="term" value="F:2-phosphosulfolactate phosphatase activity"/>
    <property type="evidence" value="ECO:0007669"/>
    <property type="project" value="UniProtKB-EC"/>
</dbReference>
<comment type="cofactor">
    <cofactor evidence="1">
        <name>Mg(2+)</name>
        <dbReference type="ChEBI" id="CHEBI:18420"/>
    </cofactor>
</comment>
<dbReference type="SUPFAM" id="SSF142823">
    <property type="entry name" value="ComB-like"/>
    <property type="match status" value="1"/>
</dbReference>
<accession>A0A3B7MQ61</accession>
<keyword evidence="6" id="KW-0460">Magnesium</keyword>
<evidence type="ECO:0000256" key="3">
    <source>
        <dbReference type="ARBA" id="ARBA00012953"/>
    </source>
</evidence>
<dbReference type="AlphaFoldDB" id="A0A3B7MQ61"/>
<name>A0A3B7MQ61_9BACT</name>
<proteinExistence type="inferred from homology"/>
<dbReference type="GO" id="GO:0000287">
    <property type="term" value="F:magnesium ion binding"/>
    <property type="evidence" value="ECO:0007669"/>
    <property type="project" value="InterPro"/>
</dbReference>
<dbReference type="OrthoDB" id="4913at2"/>
<evidence type="ECO:0000256" key="5">
    <source>
        <dbReference type="ARBA" id="ARBA00022801"/>
    </source>
</evidence>
<dbReference type="EMBL" id="CP032157">
    <property type="protein sequence ID" value="AXY76622.1"/>
    <property type="molecule type" value="Genomic_DNA"/>
</dbReference>
<evidence type="ECO:0000313" key="9">
    <source>
        <dbReference type="Proteomes" id="UP000263900"/>
    </source>
</evidence>
<evidence type="ECO:0000256" key="2">
    <source>
        <dbReference type="ARBA" id="ARBA00009997"/>
    </source>
</evidence>
<organism evidence="8 9">
    <name type="scientific">Paraflavitalea soli</name>
    <dbReference type="NCBI Taxonomy" id="2315862"/>
    <lineage>
        <taxon>Bacteria</taxon>
        <taxon>Pseudomonadati</taxon>
        <taxon>Bacteroidota</taxon>
        <taxon>Chitinophagia</taxon>
        <taxon>Chitinophagales</taxon>
        <taxon>Chitinophagaceae</taxon>
        <taxon>Paraflavitalea</taxon>
    </lineage>
</organism>
<dbReference type="PANTHER" id="PTHR37311">
    <property type="entry name" value="2-PHOSPHOSULFOLACTATE PHOSPHATASE-RELATED"/>
    <property type="match status" value="1"/>
</dbReference>
<comment type="catalytic activity">
    <reaction evidence="7">
        <text>(2R)-O-phospho-3-sulfolactate + H2O = (2R)-3-sulfolactate + phosphate</text>
        <dbReference type="Rhea" id="RHEA:23416"/>
        <dbReference type="ChEBI" id="CHEBI:15377"/>
        <dbReference type="ChEBI" id="CHEBI:15597"/>
        <dbReference type="ChEBI" id="CHEBI:43474"/>
        <dbReference type="ChEBI" id="CHEBI:58738"/>
        <dbReference type="EC" id="3.1.3.71"/>
    </reaction>
</comment>
<dbReference type="KEGG" id="pseg:D3H65_22620"/>
<dbReference type="Proteomes" id="UP000263900">
    <property type="component" value="Chromosome"/>
</dbReference>
<dbReference type="GO" id="GO:0050545">
    <property type="term" value="F:sulfopyruvate decarboxylase activity"/>
    <property type="evidence" value="ECO:0007669"/>
    <property type="project" value="TreeGrafter"/>
</dbReference>
<evidence type="ECO:0000256" key="6">
    <source>
        <dbReference type="ARBA" id="ARBA00022842"/>
    </source>
</evidence>